<evidence type="ECO:0000256" key="2">
    <source>
        <dbReference type="SAM" id="SignalP"/>
    </source>
</evidence>
<feature type="compositionally biased region" description="Low complexity" evidence="1">
    <location>
        <begin position="919"/>
        <end position="933"/>
    </location>
</feature>
<proteinExistence type="predicted"/>
<reference evidence="4" key="3">
    <citation type="submission" date="2025-08" db="UniProtKB">
        <authorList>
            <consortium name="RefSeq"/>
        </authorList>
    </citation>
    <scope>IDENTIFICATION</scope>
    <source>
        <strain evidence="4">CBS 342.82</strain>
    </source>
</reference>
<reference evidence="4" key="2">
    <citation type="submission" date="2020-04" db="EMBL/GenBank/DDBJ databases">
        <authorList>
            <consortium name="NCBI Genome Project"/>
        </authorList>
    </citation>
    <scope>NUCLEOTIDE SEQUENCE</scope>
    <source>
        <strain evidence="4">CBS 342.82</strain>
    </source>
</reference>
<dbReference type="GeneID" id="54366432"/>
<gene>
    <name evidence="4" type="ORF">K489DRAFT_45768</name>
</gene>
<organism evidence="4">
    <name type="scientific">Dissoconium aciculare CBS 342.82</name>
    <dbReference type="NCBI Taxonomy" id="1314786"/>
    <lineage>
        <taxon>Eukaryota</taxon>
        <taxon>Fungi</taxon>
        <taxon>Dikarya</taxon>
        <taxon>Ascomycota</taxon>
        <taxon>Pezizomycotina</taxon>
        <taxon>Dothideomycetes</taxon>
        <taxon>Dothideomycetidae</taxon>
        <taxon>Mycosphaerellales</taxon>
        <taxon>Dissoconiaceae</taxon>
        <taxon>Dissoconium</taxon>
    </lineage>
</organism>
<feature type="signal peptide" evidence="2">
    <location>
        <begin position="1"/>
        <end position="27"/>
    </location>
</feature>
<keyword evidence="3" id="KW-1185">Reference proteome</keyword>
<dbReference type="RefSeq" id="XP_033457110.1">
    <property type="nucleotide sequence ID" value="XM_033608632.1"/>
</dbReference>
<reference evidence="4" key="1">
    <citation type="submission" date="2020-01" db="EMBL/GenBank/DDBJ databases">
        <authorList>
            <consortium name="DOE Joint Genome Institute"/>
            <person name="Haridas S."/>
            <person name="Albert R."/>
            <person name="Binder M."/>
            <person name="Bloem J."/>
            <person name="Labutti K."/>
            <person name="Salamov A."/>
            <person name="Andreopoulos B."/>
            <person name="Baker S.E."/>
            <person name="Barry K."/>
            <person name="Bills G."/>
            <person name="Bluhm B.H."/>
            <person name="Cannon C."/>
            <person name="Castanera R."/>
            <person name="Culley D.E."/>
            <person name="Daum C."/>
            <person name="Ezra D."/>
            <person name="Gonzalez J.B."/>
            <person name="Henrissat B."/>
            <person name="Kuo A."/>
            <person name="Liang C."/>
            <person name="Lipzen A."/>
            <person name="Lutzoni F."/>
            <person name="Magnuson J."/>
            <person name="Mondo S."/>
            <person name="Nolan M."/>
            <person name="Ohm R."/>
            <person name="Pangilinan J."/>
            <person name="Park H.-J."/>
            <person name="Ramirez L."/>
            <person name="Alfaro M."/>
            <person name="Sun H."/>
            <person name="Tritt A."/>
            <person name="Yoshinaga Y."/>
            <person name="Zwiers L.-H."/>
            <person name="Turgeon B.G."/>
            <person name="Goodwin S.B."/>
            <person name="Spatafora J.W."/>
            <person name="Crous P.W."/>
            <person name="Grigoriev I.V."/>
        </authorList>
    </citation>
    <scope>NUCLEOTIDE SEQUENCE</scope>
    <source>
        <strain evidence="4">CBS 342.82</strain>
    </source>
</reference>
<feature type="chain" id="PRO_5027088770" evidence="2">
    <location>
        <begin position="28"/>
        <end position="1024"/>
    </location>
</feature>
<feature type="compositionally biased region" description="Polar residues" evidence="1">
    <location>
        <begin position="709"/>
        <end position="733"/>
    </location>
</feature>
<dbReference type="Proteomes" id="UP000504637">
    <property type="component" value="Unplaced"/>
</dbReference>
<evidence type="ECO:0000313" key="3">
    <source>
        <dbReference type="Proteomes" id="UP000504637"/>
    </source>
</evidence>
<evidence type="ECO:0000256" key="1">
    <source>
        <dbReference type="SAM" id="MobiDB-lite"/>
    </source>
</evidence>
<feature type="region of interest" description="Disordered" evidence="1">
    <location>
        <begin position="709"/>
        <end position="734"/>
    </location>
</feature>
<accession>A0A6J3LXQ7</accession>
<keyword evidence="2" id="KW-0732">Signal</keyword>
<sequence length="1024" mass="104734">MPSSRPGRRVRTATALAFLAVISGARAEGAIGDFILQGLGATQDAVPTLTVSTAHSVATERASLSLSAALTTPSLPGGNGVAAAKYTKVSSGSSARSSYVGESVQKTTILSPTSSSNPTTTTIFDNRTPVPTWTVPANGSGTAYASACLSEQALFQELYSLSKLPLLPTRIYNTYSTSHFTASITTLCDGTPRVAGSLTFQSVSTWSNFYPDSLPVAPSCSVQSTDCDAVCGSLKMTRSSWLSQNLVTLAVPATPTVITIANAADTTVLTIATAPITAAPTLTLFNTTYAPANNSGTFSWYFRPPPARSIQGPVELAAGGSATVSRPDSPSPPDCQMVSCAGVPMYFTTRGTTACPEKCQIAAQSAEIIRFSITEPVSRDMCTSKPPKSLGQYCLGGTQIMITSDADYSWYDCSYPPLNATSTTEVNAGPYAVYSGMTYYQNRVYVSLKGAGAYDCNGQIGPLINTVLTLHSSELYSVCRTDAVWATAFPYNYGDFESPVPASAWNCQPWCADLANPFDWAGKAGYSEIFASGHRWRVAPPHSWKKDAGQCLVGLIADEIYRPMIAIPTQLRAVHPDWDACSLDLFGIYDPPIVLTAQATAAAATLAPFLQTTAANPAPGIATSLTPAKATATAQAPTASPTLSQHAAQFTFDPEADSLPAAASSDTAPLEIAKAPLTISAMVIPQLVPPSTLIAPDLATAPATINSLPTFADSNPTTPASGPSNGNEPSPASMTAFAIGSQTARPGGPAVTASGTIFSALPSGAGVQVIVSGLTSTLGIAAPGISAPLLQAGNILINSQTLLPGGTPVTQAGTIWSALPSGNGVQIVANGKTSTVIPQVPGITATASLKADIHIGSQILTPGGPAITSAGTTWSALPSGSGIRIIANGHTSTIGPIALAIAPAPVPTNDPGSGEHHSTTAANNNSTSPTTSALALRPVGPASQSAWTIGGNHIITEGQAWTANGTIFSDISGTLFTGLASSSISTALATVIKQGATVHVRDLSWGSTVAVGLCALSGVLAVVL</sequence>
<dbReference type="AlphaFoldDB" id="A0A6J3LXQ7"/>
<feature type="region of interest" description="Disordered" evidence="1">
    <location>
        <begin position="905"/>
        <end position="935"/>
    </location>
</feature>
<name>A0A6J3LXQ7_9PEZI</name>
<dbReference type="OrthoDB" id="3944128at2759"/>
<evidence type="ECO:0000313" key="4">
    <source>
        <dbReference type="RefSeq" id="XP_033457110.1"/>
    </source>
</evidence>
<protein>
    <submittedName>
        <fullName evidence="4">Uncharacterized protein</fullName>
    </submittedName>
</protein>